<evidence type="ECO:0000256" key="1">
    <source>
        <dbReference type="SAM" id="Phobius"/>
    </source>
</evidence>
<dbReference type="AlphaFoldDB" id="A0A8T1ZTX6"/>
<accession>A0A8T1ZTX6</accession>
<keyword evidence="1" id="KW-1133">Transmembrane helix</keyword>
<dbReference type="EMBL" id="JAEFBJ010000010">
    <property type="protein sequence ID" value="KAG7563511.1"/>
    <property type="molecule type" value="Genomic_DNA"/>
</dbReference>
<name>A0A8T1ZTX6_ARASU</name>
<organism evidence="2 3">
    <name type="scientific">Arabidopsis suecica</name>
    <name type="common">Swedish thale-cress</name>
    <name type="synonym">Cardaminopsis suecica</name>
    <dbReference type="NCBI Taxonomy" id="45249"/>
    <lineage>
        <taxon>Eukaryota</taxon>
        <taxon>Viridiplantae</taxon>
        <taxon>Streptophyta</taxon>
        <taxon>Embryophyta</taxon>
        <taxon>Tracheophyta</taxon>
        <taxon>Spermatophyta</taxon>
        <taxon>Magnoliopsida</taxon>
        <taxon>eudicotyledons</taxon>
        <taxon>Gunneridae</taxon>
        <taxon>Pentapetalae</taxon>
        <taxon>rosids</taxon>
        <taxon>malvids</taxon>
        <taxon>Brassicales</taxon>
        <taxon>Brassicaceae</taxon>
        <taxon>Camelineae</taxon>
        <taxon>Arabidopsis</taxon>
    </lineage>
</organism>
<sequence>MSPPPYSSSFSEHYMNLSHKTMFMTLYIVFLLVFGSYNATARMIGPITVSETEIVQTRSRQEEIIGGFRFKGRVFHLFSKRVLVPPSGPSMRHNSVVNNLKH</sequence>
<evidence type="ECO:0008006" key="4">
    <source>
        <dbReference type="Google" id="ProtNLM"/>
    </source>
</evidence>
<proteinExistence type="predicted"/>
<keyword evidence="1" id="KW-0472">Membrane</keyword>
<gene>
    <name evidence="2" type="ORF">ISN44_As10g003100</name>
</gene>
<evidence type="ECO:0000313" key="2">
    <source>
        <dbReference type="EMBL" id="KAG7563511.1"/>
    </source>
</evidence>
<keyword evidence="3" id="KW-1185">Reference proteome</keyword>
<reference evidence="2 3" key="1">
    <citation type="submission" date="2020-12" db="EMBL/GenBank/DDBJ databases">
        <title>Concerted genomic and epigenomic changes stabilize Arabidopsis allopolyploids.</title>
        <authorList>
            <person name="Chen Z."/>
        </authorList>
    </citation>
    <scope>NUCLEOTIDE SEQUENCE [LARGE SCALE GENOMIC DNA]</scope>
    <source>
        <strain evidence="2">As9502</strain>
        <tissue evidence="2">Leaf</tissue>
    </source>
</reference>
<dbReference type="OrthoDB" id="994133at2759"/>
<comment type="caution">
    <text evidence="2">The sequence shown here is derived from an EMBL/GenBank/DDBJ whole genome shotgun (WGS) entry which is preliminary data.</text>
</comment>
<protein>
    <recommendedName>
        <fullName evidence="4">Transmembrane protein</fullName>
    </recommendedName>
</protein>
<feature type="transmembrane region" description="Helical" evidence="1">
    <location>
        <begin position="20"/>
        <end position="37"/>
    </location>
</feature>
<keyword evidence="1" id="KW-0812">Transmembrane</keyword>
<dbReference type="Proteomes" id="UP000694251">
    <property type="component" value="Chromosome 10"/>
</dbReference>
<evidence type="ECO:0000313" key="3">
    <source>
        <dbReference type="Proteomes" id="UP000694251"/>
    </source>
</evidence>